<feature type="region of interest" description="Disordered" evidence="1">
    <location>
        <begin position="88"/>
        <end position="113"/>
    </location>
</feature>
<feature type="transmembrane region" description="Helical" evidence="2">
    <location>
        <begin position="6"/>
        <end position="26"/>
    </location>
</feature>
<evidence type="ECO:0000256" key="1">
    <source>
        <dbReference type="SAM" id="MobiDB-lite"/>
    </source>
</evidence>
<evidence type="ECO:0000256" key="2">
    <source>
        <dbReference type="SAM" id="Phobius"/>
    </source>
</evidence>
<reference evidence="3" key="1">
    <citation type="submission" date="2023-03" db="EMBL/GenBank/DDBJ databases">
        <title>Massive genome expansion in bonnet fungi (Mycena s.s.) driven by repeated elements and novel gene families across ecological guilds.</title>
        <authorList>
            <consortium name="Lawrence Berkeley National Laboratory"/>
            <person name="Harder C.B."/>
            <person name="Miyauchi S."/>
            <person name="Viragh M."/>
            <person name="Kuo A."/>
            <person name="Thoen E."/>
            <person name="Andreopoulos B."/>
            <person name="Lu D."/>
            <person name="Skrede I."/>
            <person name="Drula E."/>
            <person name="Henrissat B."/>
            <person name="Morin E."/>
            <person name="Kohler A."/>
            <person name="Barry K."/>
            <person name="LaButti K."/>
            <person name="Morin E."/>
            <person name="Salamov A."/>
            <person name="Lipzen A."/>
            <person name="Mereny Z."/>
            <person name="Hegedus B."/>
            <person name="Baldrian P."/>
            <person name="Stursova M."/>
            <person name="Weitz H."/>
            <person name="Taylor A."/>
            <person name="Grigoriev I.V."/>
            <person name="Nagy L.G."/>
            <person name="Martin F."/>
            <person name="Kauserud H."/>
        </authorList>
    </citation>
    <scope>NUCLEOTIDE SEQUENCE</scope>
    <source>
        <strain evidence="3">9284</strain>
    </source>
</reference>
<name>A0AAD7AYL9_9AGAR</name>
<evidence type="ECO:0000313" key="3">
    <source>
        <dbReference type="EMBL" id="KAJ7604529.1"/>
    </source>
</evidence>
<keyword evidence="2" id="KW-0812">Transmembrane</keyword>
<proteinExistence type="predicted"/>
<gene>
    <name evidence="3" type="ORF">FB45DRAFT_1070314</name>
</gene>
<keyword evidence="2" id="KW-0472">Membrane</keyword>
<protein>
    <submittedName>
        <fullName evidence="3">Uncharacterized protein</fullName>
    </submittedName>
</protein>
<comment type="caution">
    <text evidence="3">The sequence shown here is derived from an EMBL/GenBank/DDBJ whole genome shotgun (WGS) entry which is preliminary data.</text>
</comment>
<sequence length="113" mass="12239">MGPIFSVLVVDGIAFFCTWGPIVVFIGRRKRQVQLKSVVPVWVRQSTWQCALAIGILAIDIVQFILERLMSCSAAAQDYFQGLGQRQAEGGAGAGGGPSLLKHDSEPSLVNFF</sequence>
<evidence type="ECO:0000313" key="4">
    <source>
        <dbReference type="Proteomes" id="UP001221142"/>
    </source>
</evidence>
<dbReference type="AlphaFoldDB" id="A0AAD7AYL9"/>
<organism evidence="3 4">
    <name type="scientific">Roridomyces roridus</name>
    <dbReference type="NCBI Taxonomy" id="1738132"/>
    <lineage>
        <taxon>Eukaryota</taxon>
        <taxon>Fungi</taxon>
        <taxon>Dikarya</taxon>
        <taxon>Basidiomycota</taxon>
        <taxon>Agaricomycotina</taxon>
        <taxon>Agaricomycetes</taxon>
        <taxon>Agaricomycetidae</taxon>
        <taxon>Agaricales</taxon>
        <taxon>Marasmiineae</taxon>
        <taxon>Mycenaceae</taxon>
        <taxon>Roridomyces</taxon>
    </lineage>
</organism>
<accession>A0AAD7AYL9</accession>
<keyword evidence="2" id="KW-1133">Transmembrane helix</keyword>
<dbReference type="EMBL" id="JARKIF010000102">
    <property type="protein sequence ID" value="KAJ7604529.1"/>
    <property type="molecule type" value="Genomic_DNA"/>
</dbReference>
<keyword evidence="4" id="KW-1185">Reference proteome</keyword>
<dbReference type="Proteomes" id="UP001221142">
    <property type="component" value="Unassembled WGS sequence"/>
</dbReference>